<name>A0A2R2ZJM7_CLODI</name>
<evidence type="ECO:0000256" key="6">
    <source>
        <dbReference type="ARBA" id="ARBA00023268"/>
    </source>
</evidence>
<keyword evidence="6" id="KW-0511">Multifunctional enzyme</keyword>
<dbReference type="InterPro" id="IPR016181">
    <property type="entry name" value="Acyl_CoA_acyltransferase"/>
</dbReference>
<organism evidence="9">
    <name type="scientific">Clostridioides difficile</name>
    <name type="common">Peptoclostridium difficile</name>
    <dbReference type="NCBI Taxonomy" id="1496"/>
    <lineage>
        <taxon>Bacteria</taxon>
        <taxon>Bacillati</taxon>
        <taxon>Bacillota</taxon>
        <taxon>Clostridia</taxon>
        <taxon>Peptostreptococcales</taxon>
        <taxon>Peptostreptococcaceae</taxon>
        <taxon>Clostridioides</taxon>
    </lineage>
</organism>
<dbReference type="EMBL" id="MF547665">
    <property type="protein sequence ID" value="AUV57982.1"/>
    <property type="molecule type" value="Genomic_DNA"/>
</dbReference>
<evidence type="ECO:0000259" key="8">
    <source>
        <dbReference type="PROSITE" id="PS51186"/>
    </source>
</evidence>
<dbReference type="PROSITE" id="PS51186">
    <property type="entry name" value="GNAT"/>
    <property type="match status" value="1"/>
</dbReference>
<dbReference type="SUPFAM" id="SSF55729">
    <property type="entry name" value="Acyl-CoA N-acyltransferases (Nat)"/>
    <property type="match status" value="1"/>
</dbReference>
<dbReference type="AlphaFoldDB" id="A0A2R2ZJM7"/>
<evidence type="ECO:0000259" key="7">
    <source>
        <dbReference type="PROSITE" id="PS50011"/>
    </source>
</evidence>
<evidence type="ECO:0000256" key="1">
    <source>
        <dbReference type="ARBA" id="ARBA00001735"/>
    </source>
</evidence>
<proteinExistence type="inferred from homology"/>
<dbReference type="Gene3D" id="3.40.630.30">
    <property type="match status" value="1"/>
</dbReference>
<feature type="domain" description="N-acetyltransferase" evidence="8">
    <location>
        <begin position="9"/>
        <end position="181"/>
    </location>
</feature>
<dbReference type="Gene3D" id="3.30.200.20">
    <property type="entry name" value="Phosphorylase Kinase, domain 1"/>
    <property type="match status" value="1"/>
</dbReference>
<evidence type="ECO:0000256" key="4">
    <source>
        <dbReference type="ARBA" id="ARBA00011931"/>
    </source>
</evidence>
<evidence type="ECO:0000256" key="3">
    <source>
        <dbReference type="ARBA" id="ARBA00008487"/>
    </source>
</evidence>
<dbReference type="Gene3D" id="3.90.1200.10">
    <property type="match status" value="1"/>
</dbReference>
<keyword evidence="9" id="KW-0808">Transferase</keyword>
<dbReference type="InterPro" id="IPR000719">
    <property type="entry name" value="Prot_kinase_dom"/>
</dbReference>
<evidence type="ECO:0000256" key="5">
    <source>
        <dbReference type="ARBA" id="ARBA00014467"/>
    </source>
</evidence>
<dbReference type="GO" id="GO:0034071">
    <property type="term" value="F:aminoglycoside phosphotransferase activity"/>
    <property type="evidence" value="ECO:0007669"/>
    <property type="project" value="UniProtKB-EC"/>
</dbReference>
<comment type="catalytic activity">
    <reaction evidence="1">
        <text>a gentamycin + GTP = a gentamycin 2''-phosphate + GDP + H(+)</text>
        <dbReference type="Rhea" id="RHEA:48872"/>
        <dbReference type="ChEBI" id="CHEBI:15378"/>
        <dbReference type="ChEBI" id="CHEBI:37565"/>
        <dbReference type="ChEBI" id="CHEBI:58189"/>
        <dbReference type="ChEBI" id="CHEBI:90218"/>
        <dbReference type="ChEBI" id="CHEBI:90219"/>
        <dbReference type="EC" id="2.7.1.190"/>
    </reaction>
</comment>
<comment type="similarity">
    <text evidence="3">In the C-terminal section; belongs to the aminoglycoside phosphotransferase family.</text>
</comment>
<accession>A0A2R2ZJM7</accession>
<dbReference type="InterPro" id="IPR051678">
    <property type="entry name" value="AGP_Transferase"/>
</dbReference>
<evidence type="ECO:0000313" key="9">
    <source>
        <dbReference type="EMBL" id="AUV57982.1"/>
    </source>
</evidence>
<dbReference type="GO" id="GO:0005524">
    <property type="term" value="F:ATP binding"/>
    <property type="evidence" value="ECO:0007669"/>
    <property type="project" value="InterPro"/>
</dbReference>
<dbReference type="Pfam" id="PF13523">
    <property type="entry name" value="Acetyltransf_8"/>
    <property type="match status" value="1"/>
</dbReference>
<dbReference type="CDD" id="cd05120">
    <property type="entry name" value="APH_ChoK_like"/>
    <property type="match status" value="1"/>
</dbReference>
<evidence type="ECO:0000256" key="2">
    <source>
        <dbReference type="ARBA" id="ARBA00002498"/>
    </source>
</evidence>
<dbReference type="InterPro" id="IPR011009">
    <property type="entry name" value="Kinase-like_dom_sf"/>
</dbReference>
<dbReference type="InterPro" id="IPR000182">
    <property type="entry name" value="GNAT_dom"/>
</dbReference>
<dbReference type="GO" id="GO:0016747">
    <property type="term" value="F:acyltransferase activity, transferring groups other than amino-acyl groups"/>
    <property type="evidence" value="ECO:0007669"/>
    <property type="project" value="InterPro"/>
</dbReference>
<dbReference type="PANTHER" id="PTHR21310:SF15">
    <property type="entry name" value="AMINOGLYCOSIDE PHOSPHOTRANSFERASE DOMAIN-CONTAINING PROTEIN"/>
    <property type="match status" value="1"/>
</dbReference>
<dbReference type="NCBIfam" id="NF033693">
    <property type="entry name" value="AAC_6p_Ie_fam"/>
    <property type="match status" value="1"/>
</dbReference>
<dbReference type="PANTHER" id="PTHR21310">
    <property type="entry name" value="AMINOGLYCOSIDE PHOSPHOTRANSFERASE-RELATED-RELATED"/>
    <property type="match status" value="1"/>
</dbReference>
<dbReference type="EC" id="2.7.1.190" evidence="4"/>
<dbReference type="InterPro" id="IPR002575">
    <property type="entry name" value="Aminoglycoside_PTrfase"/>
</dbReference>
<dbReference type="RefSeq" id="WP_122630840.1">
    <property type="nucleotide sequence ID" value="NG_062248.1"/>
</dbReference>
<reference evidence="9" key="1">
    <citation type="journal article" date="2018" name="Genome Biol. Evol.">
        <title>Two Groups of Cocirculating, Epidemic Clostridiodes difficile Strains Microdiversify through Different Mechanisms.</title>
        <authorList>
            <person name="Murillo T."/>
            <person name="Ramirez-Vargas G."/>
            <person name="Riedel T."/>
            <person name="Overmann J."/>
            <person name="Andersen J.M."/>
            <person name="Guzman-Verri C."/>
            <person name="Chaves-Olarte E."/>
            <person name="Rodriguez C."/>
        </authorList>
    </citation>
    <scope>NUCLEOTIDE SEQUENCE</scope>
    <source>
        <strain evidence="9">LIBA-2945</strain>
    </source>
</reference>
<feature type="domain" description="Protein kinase" evidence="7">
    <location>
        <begin position="202"/>
        <end position="483"/>
    </location>
</feature>
<dbReference type="GO" id="GO:0004672">
    <property type="term" value="F:protein kinase activity"/>
    <property type="evidence" value="ECO:0007669"/>
    <property type="project" value="InterPro"/>
</dbReference>
<comment type="function">
    <text evidence="2">Involved in resistance to gentamicin, tobramycin, and kanamycin. Tobramycin and kanamycin resistance is due to the ACC activity, specified by N-terminal region. The C-terminal region is a kinase that phosphorylates several 4,6-disubstituted aminoglycosides.</text>
</comment>
<protein>
    <recommendedName>
        <fullName evidence="5">Bifunctional AAC/APH</fullName>
        <ecNumber evidence="4">2.7.1.190</ecNumber>
    </recommendedName>
</protein>
<dbReference type="SUPFAM" id="SSF56112">
    <property type="entry name" value="Protein kinase-like (PK-like)"/>
    <property type="match status" value="1"/>
</dbReference>
<dbReference type="PROSITE" id="PS50011">
    <property type="entry name" value="PROTEIN_KINASE_DOM"/>
    <property type="match status" value="1"/>
</dbReference>
<dbReference type="Pfam" id="PF01636">
    <property type="entry name" value="APH"/>
    <property type="match status" value="1"/>
</dbReference>
<sequence>MIDIKNENIRVRTLNDNDFPLMLKWLTDERVLEFYDGRDKKYTLETLKEHYTEPWEDEVIRVIIEYNGQPIGYGQIYKMYDELYDDYHYPRSNDIVYGMDQFIGEVDYWSKGIGTKYTKMIFEFLKKERNADAVILDPHQDNPRAIRMYQKAGFRIIEDLPEHELHEGKKEDCYLMEYRYDDNETNVKAIKYIIEHSFDIKITSIKLIGNGNDSFAYEVNDNMIFKFPRHEKANENLLKEIEILQYLENKTTFNIPKVLYVNNDNSNYKYCIACFTKINGVSLSKEIYERLTDEEKDKLAQDLARFLKELHSSNYNKYQVDTIENYKKDYARLVELIFDKLDDNEKMVINNIYNSILSNDDMLTINKSLVHNDFSCGNILFDTTTNRISGIIDFGDSCVSDTDNDFYCLLEDSDEELGRCFGIKVLNYYGYDNIEKMLRKSDFHEFYWMFEKIIYGYEYNYNDWITEGLSELKEYCEISIKNK</sequence>
<gene>
    <name evidence="9" type="ORF">ProphageCTn5LIBA2945_00056</name>
</gene>